<name>A0AA88IYM7_FICCA</name>
<proteinExistence type="predicted"/>
<sequence length="154" mass="17572">MEGHNFESLPKSPCYFYQWRLCGSGGFTFDEKLSADHDLEEKDILQAYVPWSESFDSKPGESTVLSSGGLMASYVVEHECFRVFNPFILGEQVNVANPLDHQAFNHVPNSFFFKSWGFGYCLSSKEYKIFKLLVGRKTIKGQVYTINGADRDDR</sequence>
<gene>
    <name evidence="1" type="ORF">TIFTF001_026396</name>
</gene>
<dbReference type="AlphaFoldDB" id="A0AA88IYM7"/>
<reference evidence="1" key="1">
    <citation type="submission" date="2023-07" db="EMBL/GenBank/DDBJ databases">
        <title>draft genome sequence of fig (Ficus carica).</title>
        <authorList>
            <person name="Takahashi T."/>
            <person name="Nishimura K."/>
        </authorList>
    </citation>
    <scope>NUCLEOTIDE SEQUENCE</scope>
</reference>
<dbReference type="EMBL" id="BTGU01000069">
    <property type="protein sequence ID" value="GMN57277.1"/>
    <property type="molecule type" value="Genomic_DNA"/>
</dbReference>
<evidence type="ECO:0000313" key="2">
    <source>
        <dbReference type="Proteomes" id="UP001187192"/>
    </source>
</evidence>
<evidence type="ECO:0000313" key="1">
    <source>
        <dbReference type="EMBL" id="GMN57277.1"/>
    </source>
</evidence>
<comment type="caution">
    <text evidence="1">The sequence shown here is derived from an EMBL/GenBank/DDBJ whole genome shotgun (WGS) entry which is preliminary data.</text>
</comment>
<dbReference type="Proteomes" id="UP001187192">
    <property type="component" value="Unassembled WGS sequence"/>
</dbReference>
<accession>A0AA88IYM7</accession>
<keyword evidence="2" id="KW-1185">Reference proteome</keyword>
<organism evidence="1 2">
    <name type="scientific">Ficus carica</name>
    <name type="common">Common fig</name>
    <dbReference type="NCBI Taxonomy" id="3494"/>
    <lineage>
        <taxon>Eukaryota</taxon>
        <taxon>Viridiplantae</taxon>
        <taxon>Streptophyta</taxon>
        <taxon>Embryophyta</taxon>
        <taxon>Tracheophyta</taxon>
        <taxon>Spermatophyta</taxon>
        <taxon>Magnoliopsida</taxon>
        <taxon>eudicotyledons</taxon>
        <taxon>Gunneridae</taxon>
        <taxon>Pentapetalae</taxon>
        <taxon>rosids</taxon>
        <taxon>fabids</taxon>
        <taxon>Rosales</taxon>
        <taxon>Moraceae</taxon>
        <taxon>Ficeae</taxon>
        <taxon>Ficus</taxon>
    </lineage>
</organism>
<protein>
    <submittedName>
        <fullName evidence="1">Uncharacterized protein</fullName>
    </submittedName>
</protein>